<protein>
    <recommendedName>
        <fullName evidence="2">Immunoglobulin domain-containing protein</fullName>
    </recommendedName>
</protein>
<reference evidence="4" key="1">
    <citation type="submission" date="2013-02" db="EMBL/GenBank/DDBJ databases">
        <authorList>
            <person name="Hughes D."/>
        </authorList>
    </citation>
    <scope>NUCLEOTIDE SEQUENCE</scope>
    <source>
        <strain>Durham</strain>
        <strain evidence="4">NC isolate 2 -- Noor lab</strain>
    </source>
</reference>
<keyword evidence="4" id="KW-1185">Reference proteome</keyword>
<reference evidence="3" key="2">
    <citation type="submission" date="2015-06" db="UniProtKB">
        <authorList>
            <consortium name="EnsemblMetazoa"/>
        </authorList>
    </citation>
    <scope>IDENTIFICATION</scope>
</reference>
<dbReference type="Gene3D" id="2.60.40.10">
    <property type="entry name" value="Immunoglobulins"/>
    <property type="match status" value="1"/>
</dbReference>
<dbReference type="InterPro" id="IPR003599">
    <property type="entry name" value="Ig_sub"/>
</dbReference>
<evidence type="ECO:0000313" key="4">
    <source>
        <dbReference type="Proteomes" id="UP000015102"/>
    </source>
</evidence>
<organism evidence="3 4">
    <name type="scientific">Megaselia scalaris</name>
    <name type="common">Humpbacked fly</name>
    <name type="synonym">Phora scalaris</name>
    <dbReference type="NCBI Taxonomy" id="36166"/>
    <lineage>
        <taxon>Eukaryota</taxon>
        <taxon>Metazoa</taxon>
        <taxon>Ecdysozoa</taxon>
        <taxon>Arthropoda</taxon>
        <taxon>Hexapoda</taxon>
        <taxon>Insecta</taxon>
        <taxon>Pterygota</taxon>
        <taxon>Neoptera</taxon>
        <taxon>Endopterygota</taxon>
        <taxon>Diptera</taxon>
        <taxon>Brachycera</taxon>
        <taxon>Muscomorpha</taxon>
        <taxon>Platypezoidea</taxon>
        <taxon>Phoridae</taxon>
        <taxon>Megaseliini</taxon>
        <taxon>Megaselia</taxon>
    </lineage>
</organism>
<dbReference type="SMART" id="SM00409">
    <property type="entry name" value="IG"/>
    <property type="match status" value="1"/>
</dbReference>
<evidence type="ECO:0000259" key="2">
    <source>
        <dbReference type="SMART" id="SM00409"/>
    </source>
</evidence>
<feature type="domain" description="Immunoglobulin" evidence="2">
    <location>
        <begin position="22"/>
        <end position="118"/>
    </location>
</feature>
<proteinExistence type="predicted"/>
<evidence type="ECO:0000313" key="3">
    <source>
        <dbReference type="EnsemblMetazoa" id="MESCA010783-PA"/>
    </source>
</evidence>
<evidence type="ECO:0000256" key="1">
    <source>
        <dbReference type="SAM" id="SignalP"/>
    </source>
</evidence>
<dbReference type="InterPro" id="IPR013783">
    <property type="entry name" value="Ig-like_fold"/>
</dbReference>
<sequence length="156" mass="16590">ILNRICLFLAHLINAQKIEVHPENVVVKEGGSTTITCRSPGQQITFCLFRINGSSALNVRDGFNQNGISYVGAGLASGECGINIERVQSINNGQVQCTLGVEGGPNGVIEGYGQIIVAKAAEPQIQVEYGQRNGLFSTEVPLRASCIVEHARPKAA</sequence>
<dbReference type="InterPro" id="IPR036179">
    <property type="entry name" value="Ig-like_dom_sf"/>
</dbReference>
<feature type="signal peptide" evidence="1">
    <location>
        <begin position="1"/>
        <end position="15"/>
    </location>
</feature>
<dbReference type="Proteomes" id="UP000015102">
    <property type="component" value="Unassembled WGS sequence"/>
</dbReference>
<dbReference type="AlphaFoldDB" id="T1H3F7"/>
<feature type="chain" id="PRO_5012768313" description="Immunoglobulin domain-containing protein" evidence="1">
    <location>
        <begin position="16"/>
        <end position="156"/>
    </location>
</feature>
<name>T1H3F7_MEGSC</name>
<keyword evidence="1" id="KW-0732">Signal</keyword>
<dbReference type="HOGENOM" id="CLU_1691157_0_0_1"/>
<dbReference type="SUPFAM" id="SSF48726">
    <property type="entry name" value="Immunoglobulin"/>
    <property type="match status" value="1"/>
</dbReference>
<dbReference type="EnsemblMetazoa" id="MESCA010783-RA">
    <property type="protein sequence ID" value="MESCA010783-PA"/>
    <property type="gene ID" value="MESCA010783"/>
</dbReference>
<dbReference type="STRING" id="36166.T1H3F7"/>
<accession>T1H3F7</accession>
<dbReference type="EMBL" id="CAQQ02172601">
    <property type="status" value="NOT_ANNOTATED_CDS"/>
    <property type="molecule type" value="Genomic_DNA"/>
</dbReference>